<dbReference type="EMBL" id="JAIWYP010000001">
    <property type="protein sequence ID" value="KAH3876305.1"/>
    <property type="molecule type" value="Genomic_DNA"/>
</dbReference>
<proteinExistence type="predicted"/>
<evidence type="ECO:0000313" key="2">
    <source>
        <dbReference type="Proteomes" id="UP000828390"/>
    </source>
</evidence>
<keyword evidence="2" id="KW-1185">Reference proteome</keyword>
<evidence type="ECO:0000313" key="1">
    <source>
        <dbReference type="EMBL" id="KAH3876305.1"/>
    </source>
</evidence>
<name>A0A9D4MF97_DREPO</name>
<accession>A0A9D4MF97</accession>
<protein>
    <submittedName>
        <fullName evidence="1">Uncharacterized protein</fullName>
    </submittedName>
</protein>
<dbReference type="AlphaFoldDB" id="A0A9D4MF97"/>
<reference evidence="1" key="2">
    <citation type="submission" date="2020-11" db="EMBL/GenBank/DDBJ databases">
        <authorList>
            <person name="McCartney M.A."/>
            <person name="Auch B."/>
            <person name="Kono T."/>
            <person name="Mallez S."/>
            <person name="Becker A."/>
            <person name="Gohl D.M."/>
            <person name="Silverstein K.A.T."/>
            <person name="Koren S."/>
            <person name="Bechman K.B."/>
            <person name="Herman A."/>
            <person name="Abrahante J.E."/>
            <person name="Garbe J."/>
        </authorList>
    </citation>
    <scope>NUCLEOTIDE SEQUENCE</scope>
    <source>
        <strain evidence="1">Duluth1</strain>
        <tissue evidence="1">Whole animal</tissue>
    </source>
</reference>
<sequence length="182" mass="20901">MRNPSRKKEYPQMESIVGFELLRCLPNCRHLEVLDCNWDAMSLKTNVGGQSKIYIRPIQKNIATDNVDRIPKEDTYEECTRCSTLLKIRDLRSHLENCNAGNREVHYLVMENFAPQQDTFSSVILPHEQQPDIPTPLSLSGASNVFEPQVIMTLPNDASLDESFTVDNSRVCNFHIFRLDCQ</sequence>
<comment type="caution">
    <text evidence="1">The sequence shown here is derived from an EMBL/GenBank/DDBJ whole genome shotgun (WGS) entry which is preliminary data.</text>
</comment>
<dbReference type="Proteomes" id="UP000828390">
    <property type="component" value="Unassembled WGS sequence"/>
</dbReference>
<gene>
    <name evidence="1" type="ORF">DPMN_000144</name>
</gene>
<organism evidence="1 2">
    <name type="scientific">Dreissena polymorpha</name>
    <name type="common">Zebra mussel</name>
    <name type="synonym">Mytilus polymorpha</name>
    <dbReference type="NCBI Taxonomy" id="45954"/>
    <lineage>
        <taxon>Eukaryota</taxon>
        <taxon>Metazoa</taxon>
        <taxon>Spiralia</taxon>
        <taxon>Lophotrochozoa</taxon>
        <taxon>Mollusca</taxon>
        <taxon>Bivalvia</taxon>
        <taxon>Autobranchia</taxon>
        <taxon>Heteroconchia</taxon>
        <taxon>Euheterodonta</taxon>
        <taxon>Imparidentia</taxon>
        <taxon>Neoheterodontei</taxon>
        <taxon>Myida</taxon>
        <taxon>Dreissenoidea</taxon>
        <taxon>Dreissenidae</taxon>
        <taxon>Dreissena</taxon>
    </lineage>
</organism>
<reference evidence="1" key="1">
    <citation type="journal article" date="2019" name="bioRxiv">
        <title>The Genome of the Zebra Mussel, Dreissena polymorpha: A Resource for Invasive Species Research.</title>
        <authorList>
            <person name="McCartney M.A."/>
            <person name="Auch B."/>
            <person name="Kono T."/>
            <person name="Mallez S."/>
            <person name="Zhang Y."/>
            <person name="Obille A."/>
            <person name="Becker A."/>
            <person name="Abrahante J.E."/>
            <person name="Garbe J."/>
            <person name="Badalamenti J.P."/>
            <person name="Herman A."/>
            <person name="Mangelson H."/>
            <person name="Liachko I."/>
            <person name="Sullivan S."/>
            <person name="Sone E.D."/>
            <person name="Koren S."/>
            <person name="Silverstein K.A.T."/>
            <person name="Beckman K.B."/>
            <person name="Gohl D.M."/>
        </authorList>
    </citation>
    <scope>NUCLEOTIDE SEQUENCE</scope>
    <source>
        <strain evidence="1">Duluth1</strain>
        <tissue evidence="1">Whole animal</tissue>
    </source>
</reference>